<keyword evidence="3" id="KW-0479">Metal-binding</keyword>
<dbReference type="InterPro" id="IPR013658">
    <property type="entry name" value="SGL"/>
</dbReference>
<name>W8QYF8_STUST</name>
<reference evidence="6 7" key="2">
    <citation type="submission" date="2014-03" db="EMBL/GenBank/DDBJ databases">
        <authorList>
            <person name="Baltrus D."/>
            <person name="Dougherty K."/>
        </authorList>
    </citation>
    <scope>NUCLEOTIDE SEQUENCE</scope>
    <source>
        <strain evidence="6 7">28a24</strain>
    </source>
</reference>
<feature type="binding site" evidence="3">
    <location>
        <position position="46"/>
    </location>
    <ligand>
        <name>a divalent metal cation</name>
        <dbReference type="ChEBI" id="CHEBI:60240"/>
    </ligand>
</feature>
<reference evidence="7" key="1">
    <citation type="journal article" date="2014" name="Genome Announc.">
        <title>Complete Genome Sequence of the Highly Transformable Pseudomonas stutzeri Strain 28a24.</title>
        <authorList>
            <person name="Smith B.A."/>
            <person name="Dougherty K.M."/>
            <person name="Baltrus D.A."/>
        </authorList>
    </citation>
    <scope>NUCLEOTIDE SEQUENCE [LARGE SCALE GENOMIC DNA]</scope>
    <source>
        <strain evidence="7">28a24</strain>
    </source>
</reference>
<feature type="domain" description="SMP-30/Gluconolactonase/LRE-like region" evidence="5">
    <location>
        <begin position="46"/>
        <end position="287"/>
    </location>
</feature>
<feature type="binding site" evidence="3">
    <location>
        <position position="179"/>
    </location>
    <ligand>
        <name>a divalent metal cation</name>
        <dbReference type="ChEBI" id="CHEBI:60240"/>
    </ligand>
</feature>
<dbReference type="PRINTS" id="PR01790">
    <property type="entry name" value="SMP30FAMILY"/>
</dbReference>
<dbReference type="SUPFAM" id="SSF63829">
    <property type="entry name" value="Calcium-dependent phosphotriesterase"/>
    <property type="match status" value="1"/>
</dbReference>
<feature type="repeat" description="NHL" evidence="4">
    <location>
        <begin position="211"/>
        <end position="254"/>
    </location>
</feature>
<dbReference type="PATRIC" id="fig|316.77.peg.1900"/>
<dbReference type="InterPro" id="IPR005511">
    <property type="entry name" value="SMP-30"/>
</dbReference>
<gene>
    <name evidence="6" type="ORF">CH92_09490</name>
</gene>
<evidence type="ECO:0000313" key="7">
    <source>
        <dbReference type="Proteomes" id="UP000019522"/>
    </source>
</evidence>
<feature type="binding site" evidence="3">
    <location>
        <position position="228"/>
    </location>
    <ligand>
        <name>a divalent metal cation</name>
        <dbReference type="ChEBI" id="CHEBI:60240"/>
    </ligand>
</feature>
<protein>
    <submittedName>
        <fullName evidence="6">Gluconolactonase</fullName>
    </submittedName>
</protein>
<dbReference type="OrthoDB" id="241638at2"/>
<dbReference type="InterPro" id="IPR011042">
    <property type="entry name" value="6-blade_b-propeller_TolB-like"/>
</dbReference>
<organism evidence="6 7">
    <name type="scientific">Stutzerimonas stutzeri</name>
    <name type="common">Pseudomonas stutzeri</name>
    <dbReference type="NCBI Taxonomy" id="316"/>
    <lineage>
        <taxon>Bacteria</taxon>
        <taxon>Pseudomonadati</taxon>
        <taxon>Pseudomonadota</taxon>
        <taxon>Gammaproteobacteria</taxon>
        <taxon>Pseudomonadales</taxon>
        <taxon>Pseudomonadaceae</taxon>
        <taxon>Stutzerimonas</taxon>
    </lineage>
</organism>
<evidence type="ECO:0000256" key="2">
    <source>
        <dbReference type="PIRSR" id="PIRSR605511-1"/>
    </source>
</evidence>
<dbReference type="KEGG" id="pstt:CH92_09490"/>
<keyword evidence="3" id="KW-0862">Zinc</keyword>
<dbReference type="InterPro" id="IPR051262">
    <property type="entry name" value="SMP-30/CGR1_Lactonase"/>
</dbReference>
<sequence length="309" mass="34350">MSFYAPPKDLQTRIFTRMPDEFCRPNGDSDWIRANKPGQSVPSFLEGPSFDREGDLYVTDIPYGRIFRISPQGEWSLVVEYDGWPNGLKIHRDGRIFIADYKNGILLLDPETRQISPVLTHRRSEGFKGVNDLFFDRDGRLYFTDQGQTGMHDPSGRVFRYDLDSQQLDCLVDNAPSPNGLVMDRDERALLVAMTRGNAVWRLPLQADGSTSKVGVFTPMAGGVSGADGMALDVDGNLFVCDAGNGCVWAFDRHAVPLYRIRSCTEGRTLTNLAFGGKDGTQLYITDSSTGTILVADWQSSGRPMFSHS</sequence>
<dbReference type="Proteomes" id="UP000019522">
    <property type="component" value="Chromosome"/>
</dbReference>
<evidence type="ECO:0000313" key="6">
    <source>
        <dbReference type="EMBL" id="AHL75334.1"/>
    </source>
</evidence>
<keyword evidence="1" id="KW-0677">Repeat</keyword>
<evidence type="ECO:0000259" key="5">
    <source>
        <dbReference type="Pfam" id="PF08450"/>
    </source>
</evidence>
<accession>W8QYF8</accession>
<dbReference type="RefSeq" id="WP_025241509.1">
    <property type="nucleotide sequence ID" value="NZ_CP007441.1"/>
</dbReference>
<dbReference type="InterPro" id="IPR001258">
    <property type="entry name" value="NHL_repeat"/>
</dbReference>
<evidence type="ECO:0000256" key="4">
    <source>
        <dbReference type="PROSITE-ProRule" id="PRU00504"/>
    </source>
</evidence>
<dbReference type="CDD" id="cd00161">
    <property type="entry name" value="beta-trefoil_Ricin-like"/>
    <property type="match status" value="1"/>
</dbReference>
<comment type="cofactor">
    <cofactor evidence="3">
        <name>Zn(2+)</name>
        <dbReference type="ChEBI" id="CHEBI:29105"/>
    </cofactor>
    <text evidence="3">Binds 1 divalent metal cation per subunit.</text>
</comment>
<feature type="binding site" evidence="3">
    <location>
        <position position="131"/>
    </location>
    <ligand>
        <name>substrate</name>
    </ligand>
</feature>
<proteinExistence type="predicted"/>
<evidence type="ECO:0000256" key="1">
    <source>
        <dbReference type="ARBA" id="ARBA00022737"/>
    </source>
</evidence>
<feature type="active site" description="Proton donor/acceptor" evidence="2">
    <location>
        <position position="228"/>
    </location>
</feature>
<dbReference type="PANTHER" id="PTHR47572:SF5">
    <property type="entry name" value="BLR2277 PROTEIN"/>
    <property type="match status" value="1"/>
</dbReference>
<dbReference type="EMBL" id="CP007441">
    <property type="protein sequence ID" value="AHL75334.1"/>
    <property type="molecule type" value="Genomic_DNA"/>
</dbReference>
<dbReference type="GO" id="GO:0046872">
    <property type="term" value="F:metal ion binding"/>
    <property type="evidence" value="ECO:0007669"/>
    <property type="project" value="UniProtKB-KW"/>
</dbReference>
<dbReference type="AlphaFoldDB" id="W8QYF8"/>
<dbReference type="PROSITE" id="PS51125">
    <property type="entry name" value="NHL"/>
    <property type="match status" value="1"/>
</dbReference>
<dbReference type="PANTHER" id="PTHR47572">
    <property type="entry name" value="LIPOPROTEIN-RELATED"/>
    <property type="match status" value="1"/>
</dbReference>
<dbReference type="Pfam" id="PF08450">
    <property type="entry name" value="SGL"/>
    <property type="match status" value="1"/>
</dbReference>
<evidence type="ECO:0000256" key="3">
    <source>
        <dbReference type="PIRSR" id="PIRSR605511-2"/>
    </source>
</evidence>
<dbReference type="Gene3D" id="2.120.10.30">
    <property type="entry name" value="TolB, C-terminal domain"/>
    <property type="match status" value="1"/>
</dbReference>